<evidence type="ECO:0000313" key="3">
    <source>
        <dbReference type="Proteomes" id="UP001501072"/>
    </source>
</evidence>
<sequence length="39" mass="4418">MSNLEEKFPRALWVRLVVYTVVGHLVAGFIWLLFEVGAG</sequence>
<proteinExistence type="predicted"/>
<evidence type="ECO:0000313" key="2">
    <source>
        <dbReference type="EMBL" id="GAA1008038.1"/>
    </source>
</evidence>
<comment type="caution">
    <text evidence="2">The sequence shown here is derived from an EMBL/GenBank/DDBJ whole genome shotgun (WGS) entry which is preliminary data.</text>
</comment>
<dbReference type="Proteomes" id="UP001501072">
    <property type="component" value="Unassembled WGS sequence"/>
</dbReference>
<organism evidence="2 3">
    <name type="scientific">Streptomyces thermogriseus</name>
    <dbReference type="NCBI Taxonomy" id="75292"/>
    <lineage>
        <taxon>Bacteria</taxon>
        <taxon>Bacillati</taxon>
        <taxon>Actinomycetota</taxon>
        <taxon>Actinomycetes</taxon>
        <taxon>Kitasatosporales</taxon>
        <taxon>Streptomycetaceae</taxon>
        <taxon>Streptomyces</taxon>
    </lineage>
</organism>
<dbReference type="InterPro" id="IPR046129">
    <property type="entry name" value="DUF6126"/>
</dbReference>
<keyword evidence="1" id="KW-0812">Transmembrane</keyword>
<gene>
    <name evidence="2" type="ORF">GCM10009564_19430</name>
</gene>
<accession>A0ABN1SX32</accession>
<keyword evidence="1" id="KW-0472">Membrane</keyword>
<evidence type="ECO:0000256" key="1">
    <source>
        <dbReference type="SAM" id="Phobius"/>
    </source>
</evidence>
<protein>
    <submittedName>
        <fullName evidence="2">DUF6126 family protein</fullName>
    </submittedName>
</protein>
<feature type="transmembrane region" description="Helical" evidence="1">
    <location>
        <begin position="12"/>
        <end position="34"/>
    </location>
</feature>
<keyword evidence="3" id="KW-1185">Reference proteome</keyword>
<name>A0ABN1SX32_9ACTN</name>
<reference evidence="2 3" key="1">
    <citation type="journal article" date="2019" name="Int. J. Syst. Evol. Microbiol.">
        <title>The Global Catalogue of Microorganisms (GCM) 10K type strain sequencing project: providing services to taxonomists for standard genome sequencing and annotation.</title>
        <authorList>
            <consortium name="The Broad Institute Genomics Platform"/>
            <consortium name="The Broad Institute Genome Sequencing Center for Infectious Disease"/>
            <person name="Wu L."/>
            <person name="Ma J."/>
        </authorList>
    </citation>
    <scope>NUCLEOTIDE SEQUENCE [LARGE SCALE GENOMIC DNA]</scope>
    <source>
        <strain evidence="2 3">JCM 11269</strain>
    </source>
</reference>
<dbReference type="EMBL" id="BAAAHU010000016">
    <property type="protein sequence ID" value="GAA1008038.1"/>
    <property type="molecule type" value="Genomic_DNA"/>
</dbReference>
<dbReference type="RefSeq" id="WP_067393964.1">
    <property type="nucleotide sequence ID" value="NZ_BAAAHU010000016.1"/>
</dbReference>
<keyword evidence="1" id="KW-1133">Transmembrane helix</keyword>
<dbReference type="Pfam" id="PF19621">
    <property type="entry name" value="DUF6126"/>
    <property type="match status" value="1"/>
</dbReference>